<dbReference type="Gene3D" id="1.20.1250.20">
    <property type="entry name" value="MFS general substrate transporter like domains"/>
    <property type="match status" value="1"/>
</dbReference>
<dbReference type="Pfam" id="PF07690">
    <property type="entry name" value="MFS_1"/>
    <property type="match status" value="1"/>
</dbReference>
<protein>
    <submittedName>
        <fullName evidence="8">MFS transporter</fullName>
    </submittedName>
</protein>
<keyword evidence="4 7" id="KW-0812">Transmembrane</keyword>
<feature type="transmembrane region" description="Helical" evidence="7">
    <location>
        <begin position="232"/>
        <end position="251"/>
    </location>
</feature>
<feature type="transmembrane region" description="Helical" evidence="7">
    <location>
        <begin position="267"/>
        <end position="286"/>
    </location>
</feature>
<dbReference type="SUPFAM" id="SSF103473">
    <property type="entry name" value="MFS general substrate transporter"/>
    <property type="match status" value="1"/>
</dbReference>
<keyword evidence="6 7" id="KW-0472">Membrane</keyword>
<feature type="transmembrane region" description="Helical" evidence="7">
    <location>
        <begin position="48"/>
        <end position="69"/>
    </location>
</feature>
<evidence type="ECO:0000313" key="8">
    <source>
        <dbReference type="EMBL" id="MUG46676.1"/>
    </source>
</evidence>
<evidence type="ECO:0000256" key="7">
    <source>
        <dbReference type="SAM" id="Phobius"/>
    </source>
</evidence>
<accession>A0A7X2Z4H5</accession>
<evidence type="ECO:0000256" key="2">
    <source>
        <dbReference type="ARBA" id="ARBA00022448"/>
    </source>
</evidence>
<dbReference type="PANTHER" id="PTHR43266:SF2">
    <property type="entry name" value="MAJOR FACILITATOR SUPERFAMILY (MFS) PROFILE DOMAIN-CONTAINING PROTEIN"/>
    <property type="match status" value="1"/>
</dbReference>
<dbReference type="InterPro" id="IPR036259">
    <property type="entry name" value="MFS_trans_sf"/>
</dbReference>
<name>A0A7X2Z4H5_9BACL</name>
<feature type="transmembrane region" description="Helical" evidence="7">
    <location>
        <begin position="21"/>
        <end position="42"/>
    </location>
</feature>
<dbReference type="OrthoDB" id="9775268at2"/>
<feature type="transmembrane region" description="Helical" evidence="7">
    <location>
        <begin position="320"/>
        <end position="340"/>
    </location>
</feature>
<feature type="transmembrane region" description="Helical" evidence="7">
    <location>
        <begin position="293"/>
        <end position="314"/>
    </location>
</feature>
<evidence type="ECO:0000256" key="6">
    <source>
        <dbReference type="ARBA" id="ARBA00023136"/>
    </source>
</evidence>
<feature type="transmembrane region" description="Helical" evidence="7">
    <location>
        <begin position="81"/>
        <end position="99"/>
    </location>
</feature>
<dbReference type="CDD" id="cd06173">
    <property type="entry name" value="MFS_MefA_like"/>
    <property type="match status" value="1"/>
</dbReference>
<dbReference type="PANTHER" id="PTHR43266">
    <property type="entry name" value="MACROLIDE-EFFLUX PROTEIN"/>
    <property type="match status" value="1"/>
</dbReference>
<proteinExistence type="predicted"/>
<sequence length="437" mass="46417">MTPKERSSLLSIRSFRHMFGAYALASFGDWFDALAIQVLVAYRWGVDPVLLALIPVTMALPAVLLGSFAGTVADRVRKARLMMVCDLITVVLTLCILAAPNMAWLLPLLALRAACGVFHVPAQQALTRQVVPPALLFQATSFNGLVNQSSKVAGPLLGAMTLTALSPQACIILNAGARLLSAVLLLPLRALPVSLHTEEPLQRTDSRRGRGWDAFLQNWREGWLYLFKAKKVLYTMMFGFVGLTALLMIDYQFPTLLRVIDSENESLIGWLVSAIGAGAVAVIVVLNRLNRIAYGWGLGGGYVLIGTGIALLGLCPPGTGVLLLLGLGALIGIGNGMYMVTQNYILQKDTSEQMIGRVFGIQNTIVSLVMLAAPLIGGFLIKLVQAGAAFMLIGAVTALIGLAGIAFRTAIWGASAPSLEPGRNPARAAGKGTGKAL</sequence>
<keyword evidence="5 7" id="KW-1133">Transmembrane helix</keyword>
<feature type="transmembrane region" description="Helical" evidence="7">
    <location>
        <begin position="361"/>
        <end position="381"/>
    </location>
</feature>
<dbReference type="RefSeq" id="WP_155612059.1">
    <property type="nucleotide sequence ID" value="NZ_WNZW01000007.1"/>
</dbReference>
<keyword evidence="3" id="KW-1003">Cell membrane</keyword>
<evidence type="ECO:0000256" key="3">
    <source>
        <dbReference type="ARBA" id="ARBA00022475"/>
    </source>
</evidence>
<dbReference type="Proteomes" id="UP000447876">
    <property type="component" value="Unassembled WGS sequence"/>
</dbReference>
<comment type="subcellular location">
    <subcellularLocation>
        <location evidence="1">Cell membrane</location>
        <topology evidence="1">Multi-pass membrane protein</topology>
    </subcellularLocation>
</comment>
<evidence type="ECO:0000313" key="9">
    <source>
        <dbReference type="Proteomes" id="UP000447876"/>
    </source>
</evidence>
<keyword evidence="2" id="KW-0813">Transport</keyword>
<organism evidence="8 9">
    <name type="scientific">Paenibacillus woosongensis</name>
    <dbReference type="NCBI Taxonomy" id="307580"/>
    <lineage>
        <taxon>Bacteria</taxon>
        <taxon>Bacillati</taxon>
        <taxon>Bacillota</taxon>
        <taxon>Bacilli</taxon>
        <taxon>Bacillales</taxon>
        <taxon>Paenibacillaceae</taxon>
        <taxon>Paenibacillus</taxon>
    </lineage>
</organism>
<gene>
    <name evidence="8" type="ORF">GNP95_16940</name>
</gene>
<feature type="transmembrane region" description="Helical" evidence="7">
    <location>
        <begin position="387"/>
        <end position="407"/>
    </location>
</feature>
<comment type="caution">
    <text evidence="8">The sequence shown here is derived from an EMBL/GenBank/DDBJ whole genome shotgun (WGS) entry which is preliminary data.</text>
</comment>
<evidence type="ECO:0000256" key="4">
    <source>
        <dbReference type="ARBA" id="ARBA00022692"/>
    </source>
</evidence>
<dbReference type="GO" id="GO:0005886">
    <property type="term" value="C:plasma membrane"/>
    <property type="evidence" value="ECO:0007669"/>
    <property type="project" value="UniProtKB-SubCell"/>
</dbReference>
<dbReference type="InterPro" id="IPR011701">
    <property type="entry name" value="MFS"/>
</dbReference>
<reference evidence="8 9" key="1">
    <citation type="submission" date="2019-11" db="EMBL/GenBank/DDBJ databases">
        <title>Draft genome sequences of five Paenibacillus species of dairy origin.</title>
        <authorList>
            <person name="Olajide A.M."/>
            <person name="Chen S."/>
            <person name="Lapointe G."/>
        </authorList>
    </citation>
    <scope>NUCLEOTIDE SEQUENCE [LARGE SCALE GENOMIC DNA]</scope>
    <source>
        <strain evidence="8 9">12CR55</strain>
    </source>
</reference>
<dbReference type="EMBL" id="WNZW01000007">
    <property type="protein sequence ID" value="MUG46676.1"/>
    <property type="molecule type" value="Genomic_DNA"/>
</dbReference>
<dbReference type="GO" id="GO:0022857">
    <property type="term" value="F:transmembrane transporter activity"/>
    <property type="evidence" value="ECO:0007669"/>
    <property type="project" value="InterPro"/>
</dbReference>
<evidence type="ECO:0000256" key="5">
    <source>
        <dbReference type="ARBA" id="ARBA00022989"/>
    </source>
</evidence>
<dbReference type="AlphaFoldDB" id="A0A7X2Z4H5"/>
<evidence type="ECO:0000256" key="1">
    <source>
        <dbReference type="ARBA" id="ARBA00004651"/>
    </source>
</evidence>